<name>A0A0E0GH15_ORYNI</name>
<dbReference type="EnsemblPlants" id="ONIVA03G04140.1">
    <property type="protein sequence ID" value="ONIVA03G04140.1"/>
    <property type="gene ID" value="ONIVA03G04140"/>
</dbReference>
<feature type="transmembrane region" description="Helical" evidence="1">
    <location>
        <begin position="35"/>
        <end position="53"/>
    </location>
</feature>
<reference evidence="2" key="1">
    <citation type="submission" date="2015-04" db="UniProtKB">
        <authorList>
            <consortium name="EnsemblPlants"/>
        </authorList>
    </citation>
    <scope>IDENTIFICATION</scope>
    <source>
        <strain evidence="2">SL10</strain>
    </source>
</reference>
<dbReference type="EnsemblPlants" id="ONIVA03G04140.2">
    <property type="protein sequence ID" value="ONIVA03G04140.2"/>
    <property type="gene ID" value="ONIVA03G04140"/>
</dbReference>
<dbReference type="Gramene" id="ONIVA03G04140.2">
    <property type="protein sequence ID" value="ONIVA03G04140.2"/>
    <property type="gene ID" value="ONIVA03G04140"/>
</dbReference>
<accession>A0A0E0GH15</accession>
<evidence type="ECO:0000313" key="3">
    <source>
        <dbReference type="Proteomes" id="UP000006591"/>
    </source>
</evidence>
<dbReference type="Proteomes" id="UP000006591">
    <property type="component" value="Chromosome 3"/>
</dbReference>
<reference evidence="2" key="2">
    <citation type="submission" date="2018-04" db="EMBL/GenBank/DDBJ databases">
        <title>OnivRS2 (Oryza nivara Reference Sequence Version 2).</title>
        <authorList>
            <person name="Zhang J."/>
            <person name="Kudrna D."/>
            <person name="Lee S."/>
            <person name="Talag J."/>
            <person name="Rajasekar S."/>
            <person name="Welchert J."/>
            <person name="Hsing Y.-I."/>
            <person name="Wing R.A."/>
        </authorList>
    </citation>
    <scope>NUCLEOTIDE SEQUENCE [LARGE SCALE GENOMIC DNA]</scope>
    <source>
        <strain evidence="2">SL10</strain>
    </source>
</reference>
<dbReference type="AlphaFoldDB" id="A0A0E0GH15"/>
<keyword evidence="1" id="KW-0812">Transmembrane</keyword>
<organism evidence="2">
    <name type="scientific">Oryza nivara</name>
    <name type="common">Indian wild rice</name>
    <name type="synonym">Oryza sativa f. spontanea</name>
    <dbReference type="NCBI Taxonomy" id="4536"/>
    <lineage>
        <taxon>Eukaryota</taxon>
        <taxon>Viridiplantae</taxon>
        <taxon>Streptophyta</taxon>
        <taxon>Embryophyta</taxon>
        <taxon>Tracheophyta</taxon>
        <taxon>Spermatophyta</taxon>
        <taxon>Magnoliopsida</taxon>
        <taxon>Liliopsida</taxon>
        <taxon>Poales</taxon>
        <taxon>Poaceae</taxon>
        <taxon>BOP clade</taxon>
        <taxon>Oryzoideae</taxon>
        <taxon>Oryzeae</taxon>
        <taxon>Oryzinae</taxon>
        <taxon>Oryza</taxon>
    </lineage>
</organism>
<dbReference type="Gramene" id="ONIVA03G04140.1">
    <property type="protein sequence ID" value="ONIVA03G04140.1"/>
    <property type="gene ID" value="ONIVA03G04140"/>
</dbReference>
<evidence type="ECO:0000313" key="2">
    <source>
        <dbReference type="EnsemblPlants" id="ONIVA03G04140.1"/>
    </source>
</evidence>
<dbReference type="HOGENOM" id="CLU_2577934_0_0_1"/>
<keyword evidence="1" id="KW-1133">Transmembrane helix</keyword>
<keyword evidence="3" id="KW-1185">Reference proteome</keyword>
<sequence length="81" mass="9471">MHATLTSTTLPQPQPQPSFLFLLFFFFPSRRPQPAANSFFFSFFLFFLLPSHIKQTRIRSRTCRACSSLLLFSHQTRGRTN</sequence>
<evidence type="ECO:0000256" key="1">
    <source>
        <dbReference type="SAM" id="Phobius"/>
    </source>
</evidence>
<keyword evidence="1" id="KW-0472">Membrane</keyword>
<protein>
    <submittedName>
        <fullName evidence="2">Uncharacterized protein</fullName>
    </submittedName>
</protein>
<proteinExistence type="predicted"/>